<protein>
    <submittedName>
        <fullName evidence="1">Phage tail protein</fullName>
    </submittedName>
</protein>
<comment type="caution">
    <text evidence="1">The sequence shown here is derived from an EMBL/GenBank/DDBJ whole genome shotgun (WGS) entry which is preliminary data.</text>
</comment>
<dbReference type="EMBL" id="NBIU01000122">
    <property type="protein sequence ID" value="PZT47118.1"/>
    <property type="molecule type" value="Genomic_DNA"/>
</dbReference>
<gene>
    <name evidence="1" type="ORF">B6S12_10780</name>
</gene>
<keyword evidence="2" id="KW-1185">Reference proteome</keyword>
<dbReference type="AlphaFoldDB" id="A0A2W6MV64"/>
<reference evidence="1 2" key="1">
    <citation type="submission" date="2017-03" db="EMBL/GenBank/DDBJ databases">
        <title>Genomic and clinical evidence uncovers the enterohepatic species Helicobacter valdiviensis as a potential human intestinal pathogen.</title>
        <authorList>
            <person name="Fresia P."/>
            <person name="Jara R."/>
            <person name="Sierra R."/>
            <person name="Ferres I."/>
            <person name="Greif G."/>
            <person name="Iraola G."/>
            <person name="Collado L."/>
        </authorList>
    </citation>
    <scope>NUCLEOTIDE SEQUENCE [LARGE SCALE GENOMIC DNA]</scope>
    <source>
        <strain evidence="1 2">WBE14</strain>
    </source>
</reference>
<organism evidence="1 2">
    <name type="scientific">Helicobacter valdiviensis</name>
    <dbReference type="NCBI Taxonomy" id="1458358"/>
    <lineage>
        <taxon>Bacteria</taxon>
        <taxon>Pseudomonadati</taxon>
        <taxon>Campylobacterota</taxon>
        <taxon>Epsilonproteobacteria</taxon>
        <taxon>Campylobacterales</taxon>
        <taxon>Helicobacteraceae</taxon>
        <taxon>Helicobacter</taxon>
    </lineage>
</organism>
<accession>A0A2W6MV64</accession>
<proteinExistence type="predicted"/>
<name>A0A2W6MV64_9HELI</name>
<dbReference type="Pfam" id="PF06995">
    <property type="entry name" value="Phage_P2_GpU"/>
    <property type="match status" value="1"/>
</dbReference>
<dbReference type="Proteomes" id="UP000249746">
    <property type="component" value="Unassembled WGS sequence"/>
</dbReference>
<sequence length="123" mass="13947">MVLSLGDFKFKALNFENLERSLEYGISSQARLNNTKAYFALSKGSEKIKLQGKILPLKGDKNTYLETLEAMAKEQKSYTLVGANGKYYGKFIIISLNDNRECFIDGSGFAKQSFSMDLERDYE</sequence>
<dbReference type="InterPro" id="IPR009734">
    <property type="entry name" value="Myoviridae_GpU"/>
</dbReference>
<dbReference type="OrthoDB" id="5330634at2"/>
<evidence type="ECO:0000313" key="1">
    <source>
        <dbReference type="EMBL" id="PZT47118.1"/>
    </source>
</evidence>
<dbReference type="RefSeq" id="WP_111230741.1">
    <property type="nucleotide sequence ID" value="NZ_NBIU01000122.1"/>
</dbReference>
<evidence type="ECO:0000313" key="2">
    <source>
        <dbReference type="Proteomes" id="UP000249746"/>
    </source>
</evidence>